<dbReference type="GO" id="GO:0006487">
    <property type="term" value="P:protein N-linked glycosylation"/>
    <property type="evidence" value="ECO:0007669"/>
    <property type="project" value="TreeGrafter"/>
</dbReference>
<dbReference type="GO" id="GO:0000139">
    <property type="term" value="C:Golgi membrane"/>
    <property type="evidence" value="ECO:0007669"/>
    <property type="project" value="TreeGrafter"/>
</dbReference>
<accession>A0A8H6RQ37</accession>
<dbReference type="GO" id="GO:0016757">
    <property type="term" value="F:glycosyltransferase activity"/>
    <property type="evidence" value="ECO:0007669"/>
    <property type="project" value="UniProtKB-KW"/>
</dbReference>
<dbReference type="Proteomes" id="UP000660729">
    <property type="component" value="Unassembled WGS sequence"/>
</dbReference>
<evidence type="ECO:0000313" key="6">
    <source>
        <dbReference type="Proteomes" id="UP000660729"/>
    </source>
</evidence>
<keyword evidence="6" id="KW-1185">Reference proteome</keyword>
<evidence type="ECO:0008006" key="7">
    <source>
        <dbReference type="Google" id="ProtNLM"/>
    </source>
</evidence>
<dbReference type="Gene3D" id="3.90.550.10">
    <property type="entry name" value="Spore Coat Polysaccharide Biosynthesis Protein SpsA, Chain A"/>
    <property type="match status" value="1"/>
</dbReference>
<feature type="transmembrane region" description="Helical" evidence="4">
    <location>
        <begin position="12"/>
        <end position="29"/>
    </location>
</feature>
<keyword evidence="4" id="KW-0812">Transmembrane</keyword>
<organism evidence="5 6">
    <name type="scientific">Pseudocercospora fuligena</name>
    <dbReference type="NCBI Taxonomy" id="685502"/>
    <lineage>
        <taxon>Eukaryota</taxon>
        <taxon>Fungi</taxon>
        <taxon>Dikarya</taxon>
        <taxon>Ascomycota</taxon>
        <taxon>Pezizomycotina</taxon>
        <taxon>Dothideomycetes</taxon>
        <taxon>Dothideomycetidae</taxon>
        <taxon>Mycosphaerellales</taxon>
        <taxon>Mycosphaerellaceae</taxon>
        <taxon>Pseudocercospora</taxon>
    </lineage>
</organism>
<dbReference type="AlphaFoldDB" id="A0A8H6RQ37"/>
<dbReference type="PANTHER" id="PTHR31306:SF3">
    <property type="entry name" value="NUCLEOTIDE-DIPHOSPHO-SUGAR TRANSFERASE DOMAIN-CONTAINING PROTEIN"/>
    <property type="match status" value="1"/>
</dbReference>
<evidence type="ECO:0000313" key="5">
    <source>
        <dbReference type="EMBL" id="KAF7195258.1"/>
    </source>
</evidence>
<sequence>MLSHLRWSRRLTLVRIGLVFALIAIGGLITKPGISWLLKAPSEAVRPLVSGITPPQSAFSRDEALFLQQYMAHLVRTSTRVNSNYYSMFGVFNWTIPGISSWTEPLREQLCIIDLDDRPLDEPGQIWGNTVMNWDSPDEVHGISLGFLNHWLYAKIHGYKYYSVHVDTYTDRHSSWKKPSIISAILKRHKTCVYIDSDAIFNHLDLPMEWLMNYWSLDPRNTPLALASDPDAAFNQDIFGKVNLNTGFIVAQKGLRTFEIMDAWRDCPEENGRHPECVKFREKVPGHVTDQGGFSTYIRYDYPDDIMELPCSENNGYPESGTECYGEFITHLWKGKRDWIKIAVGRQMPGELLEFFHRWFLAEKSIFRFPERNVLAQALHEKRSSL</sequence>
<keyword evidence="2" id="KW-0328">Glycosyltransferase</keyword>
<evidence type="ECO:0000256" key="4">
    <source>
        <dbReference type="SAM" id="Phobius"/>
    </source>
</evidence>
<dbReference type="EMBL" id="JABCIY010000041">
    <property type="protein sequence ID" value="KAF7195258.1"/>
    <property type="molecule type" value="Genomic_DNA"/>
</dbReference>
<keyword evidence="3" id="KW-0808">Transferase</keyword>
<keyword evidence="4" id="KW-1133">Transmembrane helix</keyword>
<dbReference type="PANTHER" id="PTHR31306">
    <property type="entry name" value="ALPHA-1,6-MANNOSYLTRANSFERASE MNN11-RELATED"/>
    <property type="match status" value="1"/>
</dbReference>
<keyword evidence="4" id="KW-0472">Membrane</keyword>
<comment type="similarity">
    <text evidence="1">Belongs to the glycosyltransferase 34 family.</text>
</comment>
<comment type="caution">
    <text evidence="5">The sequence shown here is derived from an EMBL/GenBank/DDBJ whole genome shotgun (WGS) entry which is preliminary data.</text>
</comment>
<proteinExistence type="inferred from homology"/>
<evidence type="ECO:0000256" key="3">
    <source>
        <dbReference type="ARBA" id="ARBA00022679"/>
    </source>
</evidence>
<evidence type="ECO:0000256" key="2">
    <source>
        <dbReference type="ARBA" id="ARBA00022676"/>
    </source>
</evidence>
<name>A0A8H6RQ37_9PEZI</name>
<protein>
    <recommendedName>
        <fullName evidence="7">Nucleotide-diphospho-sugar transferase domain-containing protein</fullName>
    </recommendedName>
</protein>
<dbReference type="OrthoDB" id="3763672at2759"/>
<gene>
    <name evidence="5" type="ORF">HII31_03464</name>
</gene>
<dbReference type="InterPro" id="IPR029044">
    <property type="entry name" value="Nucleotide-diphossugar_trans"/>
</dbReference>
<evidence type="ECO:0000256" key="1">
    <source>
        <dbReference type="ARBA" id="ARBA00005664"/>
    </source>
</evidence>
<dbReference type="InterPro" id="IPR008630">
    <property type="entry name" value="Glyco_trans_34"/>
</dbReference>
<reference evidence="5" key="1">
    <citation type="submission" date="2020-04" db="EMBL/GenBank/DDBJ databases">
        <title>Draft genome resource of the tomato pathogen Pseudocercospora fuligena.</title>
        <authorList>
            <person name="Zaccaron A."/>
        </authorList>
    </citation>
    <scope>NUCLEOTIDE SEQUENCE</scope>
    <source>
        <strain evidence="5">PF001</strain>
    </source>
</reference>